<dbReference type="AlphaFoldDB" id="A0A8S9NWM7"/>
<dbReference type="Proteomes" id="UP000712600">
    <property type="component" value="Unassembled WGS sequence"/>
</dbReference>
<reference evidence="1" key="1">
    <citation type="submission" date="2019-12" db="EMBL/GenBank/DDBJ databases">
        <title>Genome sequencing and annotation of Brassica cretica.</title>
        <authorList>
            <person name="Studholme D.J."/>
            <person name="Sarris P."/>
        </authorList>
    </citation>
    <scope>NUCLEOTIDE SEQUENCE</scope>
    <source>
        <strain evidence="1">PFS-109/04</strain>
        <tissue evidence="1">Leaf</tissue>
    </source>
</reference>
<gene>
    <name evidence="1" type="ORF">F2Q69_00040008</name>
</gene>
<comment type="caution">
    <text evidence="1">The sequence shown here is derived from an EMBL/GenBank/DDBJ whole genome shotgun (WGS) entry which is preliminary data.</text>
</comment>
<evidence type="ECO:0000313" key="1">
    <source>
        <dbReference type="EMBL" id="KAF3505299.1"/>
    </source>
</evidence>
<sequence length="78" mass="8608">MCLAIYGVVKHLQRKKAGLDGFPDSFSVRLSAVEVEVKLGERKIEGRKLEVVRSYTGDSSFPSPAVARIVTSLETRVE</sequence>
<protein>
    <submittedName>
        <fullName evidence="1">Uncharacterized protein</fullName>
    </submittedName>
</protein>
<organism evidence="1 2">
    <name type="scientific">Brassica cretica</name>
    <name type="common">Mustard</name>
    <dbReference type="NCBI Taxonomy" id="69181"/>
    <lineage>
        <taxon>Eukaryota</taxon>
        <taxon>Viridiplantae</taxon>
        <taxon>Streptophyta</taxon>
        <taxon>Embryophyta</taxon>
        <taxon>Tracheophyta</taxon>
        <taxon>Spermatophyta</taxon>
        <taxon>Magnoliopsida</taxon>
        <taxon>eudicotyledons</taxon>
        <taxon>Gunneridae</taxon>
        <taxon>Pentapetalae</taxon>
        <taxon>rosids</taxon>
        <taxon>malvids</taxon>
        <taxon>Brassicales</taxon>
        <taxon>Brassicaceae</taxon>
        <taxon>Brassiceae</taxon>
        <taxon>Brassica</taxon>
    </lineage>
</organism>
<proteinExistence type="predicted"/>
<name>A0A8S9NWM7_BRACR</name>
<evidence type="ECO:0000313" key="2">
    <source>
        <dbReference type="Proteomes" id="UP000712600"/>
    </source>
</evidence>
<accession>A0A8S9NWM7</accession>
<dbReference type="EMBL" id="QGKX02001621">
    <property type="protein sequence ID" value="KAF3505299.1"/>
    <property type="molecule type" value="Genomic_DNA"/>
</dbReference>